<reference evidence="3" key="1">
    <citation type="submission" date="2017-02" db="UniProtKB">
        <authorList>
            <consortium name="WormBaseParasite"/>
        </authorList>
    </citation>
    <scope>IDENTIFICATION</scope>
</reference>
<accession>A0A0N4XE25</accession>
<dbReference type="EMBL" id="UYSL01000427">
    <property type="protein sequence ID" value="VDL63767.1"/>
    <property type="molecule type" value="Genomic_DNA"/>
</dbReference>
<dbReference type="WBParaSite" id="NBR_0000077701-mRNA-1">
    <property type="protein sequence ID" value="NBR_0000077701-mRNA-1"/>
    <property type="gene ID" value="NBR_0000077701"/>
</dbReference>
<evidence type="ECO:0000313" key="1">
    <source>
        <dbReference type="EMBL" id="VDL63767.1"/>
    </source>
</evidence>
<evidence type="ECO:0000313" key="2">
    <source>
        <dbReference type="Proteomes" id="UP000271162"/>
    </source>
</evidence>
<sequence>MPRIPHQYSNSKELWKESSRFQYRIKSSSDCWMIPRLDFSL</sequence>
<proteinExistence type="predicted"/>
<organism evidence="3">
    <name type="scientific">Nippostrongylus brasiliensis</name>
    <name type="common">Rat hookworm</name>
    <dbReference type="NCBI Taxonomy" id="27835"/>
    <lineage>
        <taxon>Eukaryota</taxon>
        <taxon>Metazoa</taxon>
        <taxon>Ecdysozoa</taxon>
        <taxon>Nematoda</taxon>
        <taxon>Chromadorea</taxon>
        <taxon>Rhabditida</taxon>
        <taxon>Rhabditina</taxon>
        <taxon>Rhabditomorpha</taxon>
        <taxon>Strongyloidea</taxon>
        <taxon>Heligmosomidae</taxon>
        <taxon>Nippostrongylus</taxon>
    </lineage>
</organism>
<protein>
    <submittedName>
        <fullName evidence="1 3">Uncharacterized protein</fullName>
    </submittedName>
</protein>
<evidence type="ECO:0000313" key="3">
    <source>
        <dbReference type="WBParaSite" id="NBR_0000077701-mRNA-1"/>
    </source>
</evidence>
<keyword evidence="2" id="KW-1185">Reference proteome</keyword>
<dbReference type="AlphaFoldDB" id="A0A0N4XE25"/>
<reference evidence="1 2" key="2">
    <citation type="submission" date="2018-11" db="EMBL/GenBank/DDBJ databases">
        <authorList>
            <consortium name="Pathogen Informatics"/>
        </authorList>
    </citation>
    <scope>NUCLEOTIDE SEQUENCE [LARGE SCALE GENOMIC DNA]</scope>
</reference>
<dbReference type="Proteomes" id="UP000271162">
    <property type="component" value="Unassembled WGS sequence"/>
</dbReference>
<gene>
    <name evidence="1" type="ORF">NBR_LOCUS778</name>
</gene>
<name>A0A0N4XE25_NIPBR</name>